<feature type="transmembrane region" description="Helical" evidence="1">
    <location>
        <begin position="178"/>
        <end position="198"/>
    </location>
</feature>
<accession>A0A0S6UCE0</accession>
<keyword evidence="1" id="KW-0812">Transmembrane</keyword>
<gene>
    <name evidence="2" type="ORF">MTY_0626</name>
</gene>
<sequence length="228" mass="26361">MVSFRSKIWRSLCSCFYTIAIFILVSMVASIRRGIGPSRAILDLFNNQHYWVSQVLPLAVAMLSVNIFMLVRLREGEQKPFLRRPNFHRMRWRFTVISLGVLLAVGYQLAELWQKGFGPDDWDSYLLLLALAIPFIVSTPMAWLQKPDDEVIEALETGNFTRLADERDRLARMQAGNAALKFTIIFILVAGSLFDILVTHRWPARSLLEIELMAVAWHYFYSKFKSEI</sequence>
<protein>
    <submittedName>
        <fullName evidence="2">Uncharacterized protein</fullName>
    </submittedName>
</protein>
<dbReference type="Proteomes" id="UP000063718">
    <property type="component" value="Unassembled WGS sequence"/>
</dbReference>
<keyword evidence="1" id="KW-1133">Transmembrane helix</keyword>
<feature type="transmembrane region" description="Helical" evidence="1">
    <location>
        <begin position="12"/>
        <end position="31"/>
    </location>
</feature>
<feature type="transmembrane region" description="Helical" evidence="1">
    <location>
        <begin position="92"/>
        <end position="110"/>
    </location>
</feature>
<reference evidence="2" key="1">
    <citation type="journal article" date="2014" name="Gene">
        <title>Genome-guided analysis of transformation efficiency and carbon dioxide assimilation by Moorella thermoacetica Y72.</title>
        <authorList>
            <person name="Tsukahara K."/>
            <person name="Kita A."/>
            <person name="Nakashimada Y."/>
            <person name="Hoshino T."/>
            <person name="Murakami K."/>
        </authorList>
    </citation>
    <scope>NUCLEOTIDE SEQUENCE [LARGE SCALE GENOMIC DNA]</scope>
    <source>
        <strain evidence="2">Y72</strain>
    </source>
</reference>
<dbReference type="AlphaFoldDB" id="A0A0S6UCE0"/>
<proteinExistence type="predicted"/>
<name>A0A0S6UCE0_NEOTH</name>
<feature type="transmembrane region" description="Helical" evidence="1">
    <location>
        <begin position="51"/>
        <end position="71"/>
    </location>
</feature>
<evidence type="ECO:0000256" key="1">
    <source>
        <dbReference type="SAM" id="Phobius"/>
    </source>
</evidence>
<feature type="transmembrane region" description="Helical" evidence="1">
    <location>
        <begin position="125"/>
        <end position="144"/>
    </location>
</feature>
<dbReference type="EMBL" id="DF238840">
    <property type="protein sequence ID" value="GAF25294.1"/>
    <property type="molecule type" value="Genomic_DNA"/>
</dbReference>
<organism evidence="2">
    <name type="scientific">Moorella thermoacetica Y72</name>
    <dbReference type="NCBI Taxonomy" id="1325331"/>
    <lineage>
        <taxon>Bacteria</taxon>
        <taxon>Bacillati</taxon>
        <taxon>Bacillota</taxon>
        <taxon>Clostridia</taxon>
        <taxon>Neomoorellales</taxon>
        <taxon>Neomoorellaceae</taxon>
        <taxon>Neomoorella</taxon>
    </lineage>
</organism>
<evidence type="ECO:0000313" key="2">
    <source>
        <dbReference type="EMBL" id="GAF25294.1"/>
    </source>
</evidence>
<keyword evidence="1" id="KW-0472">Membrane</keyword>